<dbReference type="PANTHER" id="PTHR43719:SF30">
    <property type="entry name" value="TWO-COMPONENT SYSTEM RESPONSE REGULATOR"/>
    <property type="match status" value="1"/>
</dbReference>
<feature type="domain" description="Histidine kinase" evidence="4">
    <location>
        <begin position="389"/>
        <end position="663"/>
    </location>
</feature>
<evidence type="ECO:0000313" key="7">
    <source>
        <dbReference type="Proteomes" id="UP000469558"/>
    </source>
</evidence>
<evidence type="ECO:0000313" key="6">
    <source>
        <dbReference type="EMBL" id="TVY81135.1"/>
    </source>
</evidence>
<dbReference type="InterPro" id="IPR004358">
    <property type="entry name" value="Sig_transdc_His_kin-like_C"/>
</dbReference>
<dbReference type="InterPro" id="IPR003594">
    <property type="entry name" value="HATPase_dom"/>
</dbReference>
<organism evidence="6 7">
    <name type="scientific">Lachnellula suecica</name>
    <dbReference type="NCBI Taxonomy" id="602035"/>
    <lineage>
        <taxon>Eukaryota</taxon>
        <taxon>Fungi</taxon>
        <taxon>Dikarya</taxon>
        <taxon>Ascomycota</taxon>
        <taxon>Pezizomycotina</taxon>
        <taxon>Leotiomycetes</taxon>
        <taxon>Helotiales</taxon>
        <taxon>Lachnaceae</taxon>
        <taxon>Lachnellula</taxon>
    </lineage>
</organism>
<dbReference type="SUPFAM" id="SSF55874">
    <property type="entry name" value="ATPase domain of HSP90 chaperone/DNA topoisomerase II/histidine kinase"/>
    <property type="match status" value="1"/>
</dbReference>
<dbReference type="Pfam" id="PF00512">
    <property type="entry name" value="HisKA"/>
    <property type="match status" value="1"/>
</dbReference>
<gene>
    <name evidence="6" type="primary">dhkK_2</name>
    <name evidence="6" type="ORF">LSUE1_G003585</name>
</gene>
<proteinExistence type="predicted"/>
<dbReference type="OrthoDB" id="60033at2759"/>
<dbReference type="InterPro" id="IPR036097">
    <property type="entry name" value="HisK_dim/P_sf"/>
</dbReference>
<dbReference type="SUPFAM" id="SSF47384">
    <property type="entry name" value="Homodimeric domain of signal transducing histidine kinase"/>
    <property type="match status" value="1"/>
</dbReference>
<feature type="compositionally biased region" description="Polar residues" evidence="3">
    <location>
        <begin position="169"/>
        <end position="181"/>
    </location>
</feature>
<dbReference type="SMART" id="SM00388">
    <property type="entry name" value="HisKA"/>
    <property type="match status" value="1"/>
</dbReference>
<dbReference type="Gene3D" id="3.30.565.10">
    <property type="entry name" value="Histidine kinase-like ATPase, C-terminal domain"/>
    <property type="match status" value="1"/>
</dbReference>
<evidence type="ECO:0000256" key="2">
    <source>
        <dbReference type="PROSITE-ProRule" id="PRU00169"/>
    </source>
</evidence>
<feature type="modified residue" description="4-aspartylphosphate" evidence="2">
    <location>
        <position position="772"/>
    </location>
</feature>
<dbReference type="InterPro" id="IPR005467">
    <property type="entry name" value="His_kinase_dom"/>
</dbReference>
<dbReference type="Gene3D" id="1.10.287.130">
    <property type="match status" value="1"/>
</dbReference>
<comment type="caution">
    <text evidence="6">The sequence shown here is derived from an EMBL/GenBank/DDBJ whole genome shotgun (WGS) entry which is preliminary data.</text>
</comment>
<dbReference type="InterPro" id="IPR000014">
    <property type="entry name" value="PAS"/>
</dbReference>
<dbReference type="SMART" id="SM00387">
    <property type="entry name" value="HATPase_c"/>
    <property type="match status" value="1"/>
</dbReference>
<feature type="region of interest" description="Disordered" evidence="3">
    <location>
        <begin position="169"/>
        <end position="212"/>
    </location>
</feature>
<dbReference type="InterPro" id="IPR035965">
    <property type="entry name" value="PAS-like_dom_sf"/>
</dbReference>
<dbReference type="Pfam" id="PF02518">
    <property type="entry name" value="HATPase_c"/>
    <property type="match status" value="1"/>
</dbReference>
<feature type="compositionally biased region" description="Low complexity" evidence="3">
    <location>
        <begin position="182"/>
        <end position="192"/>
    </location>
</feature>
<dbReference type="GO" id="GO:0000155">
    <property type="term" value="F:phosphorelay sensor kinase activity"/>
    <property type="evidence" value="ECO:0007669"/>
    <property type="project" value="InterPro"/>
</dbReference>
<keyword evidence="7" id="KW-1185">Reference proteome</keyword>
<dbReference type="Pfam" id="PF00072">
    <property type="entry name" value="Response_reg"/>
    <property type="match status" value="1"/>
</dbReference>
<dbReference type="InterPro" id="IPR001789">
    <property type="entry name" value="Sig_transdc_resp-reg_receiver"/>
</dbReference>
<dbReference type="PROSITE" id="PS50109">
    <property type="entry name" value="HIS_KIN"/>
    <property type="match status" value="1"/>
</dbReference>
<evidence type="ECO:0000259" key="5">
    <source>
        <dbReference type="PROSITE" id="PS50110"/>
    </source>
</evidence>
<dbReference type="PROSITE" id="PS50110">
    <property type="entry name" value="RESPONSE_REGULATORY"/>
    <property type="match status" value="1"/>
</dbReference>
<feature type="region of interest" description="Disordered" evidence="3">
    <location>
        <begin position="1"/>
        <end position="36"/>
    </location>
</feature>
<dbReference type="SUPFAM" id="SSF55785">
    <property type="entry name" value="PYP-like sensor domain (PAS domain)"/>
    <property type="match status" value="1"/>
</dbReference>
<dbReference type="Proteomes" id="UP000469558">
    <property type="component" value="Unassembled WGS sequence"/>
</dbReference>
<feature type="non-terminal residue" evidence="6">
    <location>
        <position position="1"/>
    </location>
</feature>
<protein>
    <submittedName>
        <fullName evidence="6">Hybrid signal transduction histidine kinase K</fullName>
    </submittedName>
</protein>
<dbReference type="AlphaFoldDB" id="A0A8T9C615"/>
<keyword evidence="1 2" id="KW-0597">Phosphoprotein</keyword>
<reference evidence="6 7" key="1">
    <citation type="submission" date="2018-05" db="EMBL/GenBank/DDBJ databases">
        <title>Genome sequencing and assembly of the regulated plant pathogen Lachnellula willkommii and related sister species for the development of diagnostic species identification markers.</title>
        <authorList>
            <person name="Giroux E."/>
            <person name="Bilodeau G."/>
        </authorList>
    </citation>
    <scope>NUCLEOTIDE SEQUENCE [LARGE SCALE GENOMIC DNA]</scope>
    <source>
        <strain evidence="6 7">CBS 268.59</strain>
    </source>
</reference>
<feature type="compositionally biased region" description="Basic residues" evidence="3">
    <location>
        <begin position="1"/>
        <end position="13"/>
    </location>
</feature>
<keyword evidence="6" id="KW-0418">Kinase</keyword>
<dbReference type="CDD" id="cd17546">
    <property type="entry name" value="REC_hyHK_CKI1_RcsC-like"/>
    <property type="match status" value="1"/>
</dbReference>
<dbReference type="InterPro" id="IPR011006">
    <property type="entry name" value="CheY-like_superfamily"/>
</dbReference>
<dbReference type="PANTHER" id="PTHR43719">
    <property type="entry name" value="TWO-COMPONENT HISTIDINE KINASE"/>
    <property type="match status" value="1"/>
</dbReference>
<accession>A0A8T9C615</accession>
<dbReference type="Gene3D" id="3.30.450.20">
    <property type="entry name" value="PAS domain"/>
    <property type="match status" value="1"/>
</dbReference>
<evidence type="ECO:0000256" key="1">
    <source>
        <dbReference type="ARBA" id="ARBA00022553"/>
    </source>
</evidence>
<dbReference type="InterPro" id="IPR003661">
    <property type="entry name" value="HisK_dim/P_dom"/>
</dbReference>
<dbReference type="PRINTS" id="PR00344">
    <property type="entry name" value="BCTRLSENSOR"/>
</dbReference>
<dbReference type="EMBL" id="QGMK01000541">
    <property type="protein sequence ID" value="TVY81135.1"/>
    <property type="molecule type" value="Genomic_DNA"/>
</dbReference>
<dbReference type="SMART" id="SM00448">
    <property type="entry name" value="REC"/>
    <property type="match status" value="1"/>
</dbReference>
<sequence>MTESRGKRKKARGRQGEFRITSRNANASSEEDEHLQDGPLALQEIGIRELLEQDSRPTFVLDLQFETNANPNIIHWNVAYCNKALRFFDELRTVILAETYFPAPLSPTSSSTTSQDSTCGADRDFREWATSNSDFQGSRDGYLPRHTFRGMFWTSATLRCRWRAISASQVPNQRQQSHGTPRSSSSRSTSRSKGNTSEDSAGESGLAESNLSKQLADSESKFRVLTELNPVGMYYLSPEGLFTNSDGNILYANDMWYEITGHPRGLEGEMSFMNVIAESDHPLITKEWGILTSSKGKREFELRLRNPWRDEATGKTKQKWILASCDQEFDKNGDLKSIMGCITDISPLKHIEEDAVERANLVEKLASVQMNSRIQAEEAKRQQETFIDMTSHEMRNPLSAIMLCADGIANSLTEFRSQEKSSVYPQDLIESNLDAAQTIVLCAQHQKRIIDDVLTLSKLNSTMLYVSPTQVHVESTVRRTLKIFEGELQADNIQTSLVLEPSFKKAKIDWVYCDPVRLTQVFINLLTNAIKFTRSEDRREIAVNLGASTSNPPKDDGSDVQWLPSKNAKATQNLTLASEWGTGDEVFLYFGVKDTGRGLSDDEKTRLFHRFSQASPRTHVQYGGSGLGLFISRELTELQGGEIGVASVAGRGSTFAFYIKARTSTGILLEEPSGVVGGTDSLTLNSRPESLISSETPSYPARNYPHYQDYHILLVEDNLINQKVLSKQLRTAGCTVHVANHGAEALDFLSQTTLWNEKTDGPRMELSIILMDLEMPIMDGLVATRAIRDMEREGKLNRHVPIIAVTANTRTEQMDLALEAGMDDIVPKPFHIPDLMQKTE</sequence>
<dbReference type="CDD" id="cd00130">
    <property type="entry name" value="PAS"/>
    <property type="match status" value="1"/>
</dbReference>
<name>A0A8T9C615_9HELO</name>
<dbReference type="InterPro" id="IPR058846">
    <property type="entry name" value="PAS-like"/>
</dbReference>
<evidence type="ECO:0000256" key="3">
    <source>
        <dbReference type="SAM" id="MobiDB-lite"/>
    </source>
</evidence>
<feature type="domain" description="Response regulatory" evidence="5">
    <location>
        <begin position="711"/>
        <end position="840"/>
    </location>
</feature>
<dbReference type="InterPro" id="IPR036890">
    <property type="entry name" value="HATPase_C_sf"/>
</dbReference>
<dbReference type="InterPro" id="IPR050956">
    <property type="entry name" value="2C_system_His_kinase"/>
</dbReference>
<dbReference type="SUPFAM" id="SSF52172">
    <property type="entry name" value="CheY-like"/>
    <property type="match status" value="1"/>
</dbReference>
<evidence type="ECO:0000259" key="4">
    <source>
        <dbReference type="PROSITE" id="PS50109"/>
    </source>
</evidence>
<dbReference type="Pfam" id="PF26131">
    <property type="entry name" value="PAS-like"/>
    <property type="match status" value="1"/>
</dbReference>
<dbReference type="Gene3D" id="3.40.50.2300">
    <property type="match status" value="1"/>
</dbReference>
<dbReference type="CDD" id="cd00082">
    <property type="entry name" value="HisKA"/>
    <property type="match status" value="1"/>
</dbReference>
<keyword evidence="6" id="KW-0808">Transferase</keyword>